<sequence>MAIDRSKPLSEITFYCSPCYRTFKAAPTRVEDAPDLTYHPFTYYGNCPRCDAECEQVGWEKGLMKAWANATGPRTEEGRAATAANLEGHPTKEEAQRTRFNAMKHGLSARTATYFPTKPDGYAFCSTCDVDRVFCGSQPACVKKTELFMLHHAAFDQRNPKHLMGIYSDLQASVFALVQQIIQTIVTDGVKV</sequence>
<reference evidence="1 2" key="1">
    <citation type="journal article" date="2015" name="Int. J. Syst. Evol. Microbiol.">
        <title>Nitrosospira lacus sp. nov., a psychrotolerant, ammonia-oxidizing bacterium from sandy lake sediment.</title>
        <authorList>
            <person name="Urakawa H."/>
            <person name="Garcia J.C."/>
            <person name="Nielsen J.L."/>
            <person name="Le V.Q."/>
            <person name="Kozlowski J.A."/>
            <person name="Stein L.Y."/>
            <person name="Lim C.K."/>
            <person name="Pommerening-Roser A."/>
            <person name="Martens-Habbena W."/>
            <person name="Stahl D.A."/>
            <person name="Klotz M.G."/>
        </authorList>
    </citation>
    <scope>NUCLEOTIDE SEQUENCE [LARGE SCALE GENOMIC DNA]</scope>
    <source>
        <strain evidence="1 2">APG3</strain>
    </source>
</reference>
<proteinExistence type="predicted"/>
<protein>
    <submittedName>
        <fullName evidence="1">Uncharacterized protein</fullName>
    </submittedName>
</protein>
<dbReference type="eggNOG" id="ENOG5033QH8">
    <property type="taxonomic scope" value="Bacteria"/>
</dbReference>
<dbReference type="RefSeq" id="WP_040851706.1">
    <property type="nucleotide sequence ID" value="NZ_CP021106.3"/>
</dbReference>
<dbReference type="Proteomes" id="UP000012179">
    <property type="component" value="Chromosome"/>
</dbReference>
<dbReference type="KEGG" id="nlc:EBAPG3_011130"/>
<dbReference type="OrthoDB" id="8912822at2"/>
<evidence type="ECO:0000313" key="1">
    <source>
        <dbReference type="EMBL" id="ARO88285.1"/>
    </source>
</evidence>
<organism evidence="1 2">
    <name type="scientific">Nitrosospira lacus</name>
    <dbReference type="NCBI Taxonomy" id="1288494"/>
    <lineage>
        <taxon>Bacteria</taxon>
        <taxon>Pseudomonadati</taxon>
        <taxon>Pseudomonadota</taxon>
        <taxon>Betaproteobacteria</taxon>
        <taxon>Nitrosomonadales</taxon>
        <taxon>Nitrosomonadaceae</taxon>
        <taxon>Nitrosospira</taxon>
    </lineage>
</organism>
<evidence type="ECO:0000313" key="2">
    <source>
        <dbReference type="Proteomes" id="UP000012179"/>
    </source>
</evidence>
<accession>A0A1W6SR84</accession>
<gene>
    <name evidence="1" type="ORF">EBAPG3_011130</name>
</gene>
<keyword evidence="2" id="KW-1185">Reference proteome</keyword>
<dbReference type="AlphaFoldDB" id="A0A1W6SR84"/>
<dbReference type="EMBL" id="CP021106">
    <property type="protein sequence ID" value="ARO88285.1"/>
    <property type="molecule type" value="Genomic_DNA"/>
</dbReference>
<name>A0A1W6SR84_9PROT</name>